<name>A0ABQ9Y924_9EUKA</name>
<dbReference type="EMBL" id="JARBJD010000024">
    <property type="protein sequence ID" value="KAK2960232.1"/>
    <property type="molecule type" value="Genomic_DNA"/>
</dbReference>
<evidence type="ECO:0000313" key="2">
    <source>
        <dbReference type="Proteomes" id="UP001281761"/>
    </source>
</evidence>
<comment type="caution">
    <text evidence="1">The sequence shown here is derived from an EMBL/GenBank/DDBJ whole genome shotgun (WGS) entry which is preliminary data.</text>
</comment>
<protein>
    <submittedName>
        <fullName evidence="1">Uncharacterized protein</fullName>
    </submittedName>
</protein>
<accession>A0ABQ9Y924</accession>
<gene>
    <name evidence="1" type="ORF">BLNAU_4785</name>
</gene>
<reference evidence="1 2" key="1">
    <citation type="journal article" date="2022" name="bioRxiv">
        <title>Genomics of Preaxostyla Flagellates Illuminates Evolutionary Transitions and the Path Towards Mitochondrial Loss.</title>
        <authorList>
            <person name="Novak L.V.F."/>
            <person name="Treitli S.C."/>
            <person name="Pyrih J."/>
            <person name="Halakuc P."/>
            <person name="Pipaliya S.V."/>
            <person name="Vacek V."/>
            <person name="Brzon O."/>
            <person name="Soukal P."/>
            <person name="Eme L."/>
            <person name="Dacks J.B."/>
            <person name="Karnkowska A."/>
            <person name="Elias M."/>
            <person name="Hampl V."/>
        </authorList>
    </citation>
    <scope>NUCLEOTIDE SEQUENCE [LARGE SCALE GENOMIC DNA]</scope>
    <source>
        <strain evidence="1">NAU3</strain>
        <tissue evidence="1">Gut</tissue>
    </source>
</reference>
<evidence type="ECO:0000313" key="1">
    <source>
        <dbReference type="EMBL" id="KAK2960232.1"/>
    </source>
</evidence>
<sequence length="145" mass="16238">MDRRACLIGRGWTSEFSETGSKQIEAETCQLWETVETIRTKSDAVVEILCKAGRQTSHHMGEVKSLVDELDSVNGSMTVDMSCTNCLQLMNDPSRSFPADKILNLLRRCQQHMWICSELHSGVALYVGGSEDAAARMNSDRRRVL</sequence>
<dbReference type="Proteomes" id="UP001281761">
    <property type="component" value="Unassembled WGS sequence"/>
</dbReference>
<keyword evidence="2" id="KW-1185">Reference proteome</keyword>
<proteinExistence type="predicted"/>
<organism evidence="1 2">
    <name type="scientific">Blattamonas nauphoetae</name>
    <dbReference type="NCBI Taxonomy" id="2049346"/>
    <lineage>
        <taxon>Eukaryota</taxon>
        <taxon>Metamonada</taxon>
        <taxon>Preaxostyla</taxon>
        <taxon>Oxymonadida</taxon>
        <taxon>Blattamonas</taxon>
    </lineage>
</organism>